<sequence length="152" mass="16397">MAADEETPDGAAADDAIRAYKTLLAEIIDRRPSGTRQRLADELGKNRSFVTQIASPAYSTPIPAKHLPVIIAVCHFGPAERDRFLAAYERAHPGKAPLPAGFTRTRHLSIGVPDLGDTAKNAALDRAVADFVQRIADLFEKDGNTGGHRGDR</sequence>
<dbReference type="OrthoDB" id="7851523at2"/>
<keyword evidence="2" id="KW-1185">Reference proteome</keyword>
<dbReference type="EMBL" id="PXYK01000019">
    <property type="protein sequence ID" value="PSJ56983.1"/>
    <property type="molecule type" value="Genomic_DNA"/>
</dbReference>
<organism evidence="1 2">
    <name type="scientific">Kumtagia ephedrae</name>
    <dbReference type="NCBI Taxonomy" id="2116701"/>
    <lineage>
        <taxon>Bacteria</taxon>
        <taxon>Pseudomonadati</taxon>
        <taxon>Pseudomonadota</taxon>
        <taxon>Alphaproteobacteria</taxon>
        <taxon>Hyphomicrobiales</taxon>
        <taxon>Phyllobacteriaceae</taxon>
        <taxon>Kumtagia</taxon>
    </lineage>
</organism>
<gene>
    <name evidence="1" type="ORF">C7I84_19100</name>
</gene>
<protein>
    <submittedName>
        <fullName evidence="1">Uncharacterized protein</fullName>
    </submittedName>
</protein>
<comment type="caution">
    <text evidence="1">The sequence shown here is derived from an EMBL/GenBank/DDBJ whole genome shotgun (WGS) entry which is preliminary data.</text>
</comment>
<evidence type="ECO:0000313" key="1">
    <source>
        <dbReference type="EMBL" id="PSJ56983.1"/>
    </source>
</evidence>
<dbReference type="RefSeq" id="WP_106773810.1">
    <property type="nucleotide sequence ID" value="NZ_PXYK01000019.1"/>
</dbReference>
<dbReference type="Proteomes" id="UP000241229">
    <property type="component" value="Unassembled WGS sequence"/>
</dbReference>
<dbReference type="AlphaFoldDB" id="A0A2P7S3F5"/>
<evidence type="ECO:0000313" key="2">
    <source>
        <dbReference type="Proteomes" id="UP000241229"/>
    </source>
</evidence>
<reference evidence="1 2" key="1">
    <citation type="submission" date="2018-03" db="EMBL/GenBank/DDBJ databases">
        <title>The draft genome of Mesorhizobium sp. 6GN-30.</title>
        <authorList>
            <person name="Liu L."/>
            <person name="Li L."/>
            <person name="Wang T."/>
            <person name="Zhang X."/>
            <person name="Liang L."/>
        </authorList>
    </citation>
    <scope>NUCLEOTIDE SEQUENCE [LARGE SCALE GENOMIC DNA]</scope>
    <source>
        <strain evidence="1 2">6GN30</strain>
    </source>
</reference>
<accession>A0A2P7S3F5</accession>
<proteinExistence type="predicted"/>
<name>A0A2P7S3F5_9HYPH</name>